<protein>
    <submittedName>
        <fullName evidence="2">Uncharacterized protein</fullName>
    </submittedName>
</protein>
<dbReference type="EMBL" id="PDLM01000011">
    <property type="protein sequence ID" value="RDW66126.1"/>
    <property type="molecule type" value="Genomic_DNA"/>
</dbReference>
<evidence type="ECO:0000313" key="2">
    <source>
        <dbReference type="EMBL" id="RDW66126.1"/>
    </source>
</evidence>
<evidence type="ECO:0000256" key="1">
    <source>
        <dbReference type="SAM" id="MobiDB-lite"/>
    </source>
</evidence>
<dbReference type="AlphaFoldDB" id="A0A3D8QWG0"/>
<feature type="compositionally biased region" description="Polar residues" evidence="1">
    <location>
        <begin position="1"/>
        <end position="13"/>
    </location>
</feature>
<name>A0A3D8QWG0_9HELO</name>
<feature type="compositionally biased region" description="Polar residues" evidence="1">
    <location>
        <begin position="31"/>
        <end position="45"/>
    </location>
</feature>
<gene>
    <name evidence="2" type="ORF">BP6252_09761</name>
</gene>
<reference evidence="2 3" key="1">
    <citation type="journal article" date="2018" name="IMA Fungus">
        <title>IMA Genome-F 9: Draft genome sequence of Annulohypoxylon stygium, Aspergillus mulundensis, Berkeleyomyces basicola (syn. Thielaviopsis basicola), Ceratocystis smalleyi, two Cercospora beticola strains, Coleophoma cylindrospora, Fusarium fracticaudum, Phialophora cf. hyalina, and Morchella septimelata.</title>
        <authorList>
            <person name="Wingfield B.D."/>
            <person name="Bills G.F."/>
            <person name="Dong Y."/>
            <person name="Huang W."/>
            <person name="Nel W.J."/>
            <person name="Swalarsk-Parry B.S."/>
            <person name="Vaghefi N."/>
            <person name="Wilken P.M."/>
            <person name="An Z."/>
            <person name="de Beer Z.W."/>
            <person name="De Vos L."/>
            <person name="Chen L."/>
            <person name="Duong T.A."/>
            <person name="Gao Y."/>
            <person name="Hammerbacher A."/>
            <person name="Kikkert J.R."/>
            <person name="Li Y."/>
            <person name="Li H."/>
            <person name="Li K."/>
            <person name="Li Q."/>
            <person name="Liu X."/>
            <person name="Ma X."/>
            <person name="Naidoo K."/>
            <person name="Pethybridge S.J."/>
            <person name="Sun J."/>
            <person name="Steenkamp E.T."/>
            <person name="van der Nest M.A."/>
            <person name="van Wyk S."/>
            <person name="Wingfield M.J."/>
            <person name="Xiong C."/>
            <person name="Yue Q."/>
            <person name="Zhang X."/>
        </authorList>
    </citation>
    <scope>NUCLEOTIDE SEQUENCE [LARGE SCALE GENOMIC DNA]</scope>
    <source>
        <strain evidence="2 3">BP6252</strain>
    </source>
</reference>
<proteinExistence type="predicted"/>
<dbReference type="Proteomes" id="UP000256645">
    <property type="component" value="Unassembled WGS sequence"/>
</dbReference>
<feature type="region of interest" description="Disordered" evidence="1">
    <location>
        <begin position="1"/>
        <end position="54"/>
    </location>
</feature>
<feature type="region of interest" description="Disordered" evidence="1">
    <location>
        <begin position="91"/>
        <end position="129"/>
    </location>
</feature>
<comment type="caution">
    <text evidence="2">The sequence shown here is derived from an EMBL/GenBank/DDBJ whole genome shotgun (WGS) entry which is preliminary data.</text>
</comment>
<organism evidence="2 3">
    <name type="scientific">Coleophoma cylindrospora</name>
    <dbReference type="NCBI Taxonomy" id="1849047"/>
    <lineage>
        <taxon>Eukaryota</taxon>
        <taxon>Fungi</taxon>
        <taxon>Dikarya</taxon>
        <taxon>Ascomycota</taxon>
        <taxon>Pezizomycotina</taxon>
        <taxon>Leotiomycetes</taxon>
        <taxon>Helotiales</taxon>
        <taxon>Dermateaceae</taxon>
        <taxon>Coleophoma</taxon>
    </lineage>
</organism>
<sequence length="129" mass="13726">MRSSLGHTNNNASKPKGAGVWLGRQPKQVPYRTNRQPPAASSQLADRNAQPPGEGLVVREQAVYLHLAGTARHDTHSIASERCCGAHRPILPHVQPYRPARPARPSSRALVTAPATTKLAGQVGPPPVG</sequence>
<evidence type="ECO:0000313" key="3">
    <source>
        <dbReference type="Proteomes" id="UP000256645"/>
    </source>
</evidence>
<feature type="compositionally biased region" description="Low complexity" evidence="1">
    <location>
        <begin position="98"/>
        <end position="109"/>
    </location>
</feature>
<accession>A0A3D8QWG0</accession>
<keyword evidence="3" id="KW-1185">Reference proteome</keyword>